<feature type="transmembrane region" description="Helical" evidence="1">
    <location>
        <begin position="74"/>
        <end position="94"/>
    </location>
</feature>
<dbReference type="PANTHER" id="PTHR34989:SF1">
    <property type="entry name" value="PROTEIN HDED"/>
    <property type="match status" value="1"/>
</dbReference>
<dbReference type="Pfam" id="PF03729">
    <property type="entry name" value="DUF308"/>
    <property type="match status" value="1"/>
</dbReference>
<dbReference type="InterPro" id="IPR005325">
    <property type="entry name" value="DUF308_memb"/>
</dbReference>
<organism evidence="2 3">
    <name type="scientific">Methanooceanicella nereidis</name>
    <dbReference type="NCBI Taxonomy" id="2052831"/>
    <lineage>
        <taxon>Archaea</taxon>
        <taxon>Methanobacteriati</taxon>
        <taxon>Methanobacteriota</taxon>
        <taxon>Stenosarchaea group</taxon>
        <taxon>Methanomicrobia</taxon>
        <taxon>Methanocellales</taxon>
        <taxon>Methanocellaceae</taxon>
        <taxon>Methanooceanicella</taxon>
    </lineage>
</organism>
<feature type="transmembrane region" description="Helical" evidence="1">
    <location>
        <begin position="156"/>
        <end position="179"/>
    </location>
</feature>
<dbReference type="RefSeq" id="WP_230741917.1">
    <property type="nucleotide sequence ID" value="NZ_PGCK01000006.1"/>
</dbReference>
<keyword evidence="1" id="KW-0472">Membrane</keyword>
<dbReference type="EMBL" id="PGCK01000006">
    <property type="protein sequence ID" value="MCD1295073.1"/>
    <property type="molecule type" value="Genomic_DNA"/>
</dbReference>
<evidence type="ECO:0000256" key="1">
    <source>
        <dbReference type="SAM" id="Phobius"/>
    </source>
</evidence>
<gene>
    <name evidence="2" type="ORF">CUJ83_08690</name>
</gene>
<sequence length="191" mass="20647">MAENVEDIIRFHWGNLWWDTLLRGFVAIVFGLLLLFLPGLSISIFVMLFGAFAFFDGILLVLQSISSRTADPNWWVRILQGIIGILAGIAVFVYPGISALVLLYFIAFYLVFTGILQIVAAIGLRKVIKGELLLIASGILAIIVGAILIARPGAGALALAQTIGIFAIAYGILECILAFRLRSAVSKPEVA</sequence>
<feature type="transmembrane region" description="Helical" evidence="1">
    <location>
        <begin position="132"/>
        <end position="150"/>
    </location>
</feature>
<reference evidence="2 3" key="1">
    <citation type="submission" date="2017-11" db="EMBL/GenBank/DDBJ databases">
        <title>Isolation and Characterization of Family Methanocellaceae Species from Potential Methane Hydrate Area Offshore Southwestern Taiwan.</title>
        <authorList>
            <person name="Zhang W.-L."/>
            <person name="Chen W.-C."/>
            <person name="Lai M.-C."/>
            <person name="Chen S.-C."/>
        </authorList>
    </citation>
    <scope>NUCLEOTIDE SEQUENCE [LARGE SCALE GENOMIC DNA]</scope>
    <source>
        <strain evidence="2 3">CWC-04</strain>
    </source>
</reference>
<evidence type="ECO:0000313" key="2">
    <source>
        <dbReference type="EMBL" id="MCD1295073.1"/>
    </source>
</evidence>
<dbReference type="GO" id="GO:0005886">
    <property type="term" value="C:plasma membrane"/>
    <property type="evidence" value="ECO:0007669"/>
    <property type="project" value="TreeGrafter"/>
</dbReference>
<feature type="transmembrane region" description="Helical" evidence="1">
    <location>
        <begin position="42"/>
        <end position="62"/>
    </location>
</feature>
<feature type="transmembrane region" description="Helical" evidence="1">
    <location>
        <begin position="16"/>
        <end position="36"/>
    </location>
</feature>
<protein>
    <recommendedName>
        <fullName evidence="4">HdeD family acid-resistance protein</fullName>
    </recommendedName>
</protein>
<keyword evidence="1" id="KW-0812">Transmembrane</keyword>
<dbReference type="InterPro" id="IPR052712">
    <property type="entry name" value="Acid_resist_chaperone_HdeD"/>
</dbReference>
<accession>A0AAP2RD10</accession>
<feature type="transmembrane region" description="Helical" evidence="1">
    <location>
        <begin position="100"/>
        <end position="120"/>
    </location>
</feature>
<proteinExistence type="predicted"/>
<evidence type="ECO:0000313" key="3">
    <source>
        <dbReference type="Proteomes" id="UP001320159"/>
    </source>
</evidence>
<dbReference type="AlphaFoldDB" id="A0AAP2RD10"/>
<evidence type="ECO:0008006" key="4">
    <source>
        <dbReference type="Google" id="ProtNLM"/>
    </source>
</evidence>
<dbReference type="PANTHER" id="PTHR34989">
    <property type="entry name" value="PROTEIN HDED"/>
    <property type="match status" value="1"/>
</dbReference>
<keyword evidence="3" id="KW-1185">Reference proteome</keyword>
<name>A0AAP2RD10_9EURY</name>
<keyword evidence="1" id="KW-1133">Transmembrane helix</keyword>
<dbReference type="Proteomes" id="UP001320159">
    <property type="component" value="Unassembled WGS sequence"/>
</dbReference>
<comment type="caution">
    <text evidence="2">The sequence shown here is derived from an EMBL/GenBank/DDBJ whole genome shotgun (WGS) entry which is preliminary data.</text>
</comment>